<dbReference type="OrthoDB" id="10253954at2759"/>
<dbReference type="CDD" id="cd00047">
    <property type="entry name" value="PTPc"/>
    <property type="match status" value="1"/>
</dbReference>
<dbReference type="eggNOG" id="KOG4228">
    <property type="taxonomic scope" value="Eukaryota"/>
</dbReference>
<reference evidence="3 4" key="1">
    <citation type="submission" date="2011-07" db="EMBL/GenBank/DDBJ databases">
        <authorList>
            <person name="Coyne R."/>
            <person name="Brami D."/>
            <person name="Johnson J."/>
            <person name="Hostetler J."/>
            <person name="Hannick L."/>
            <person name="Clark T."/>
            <person name="Cassidy-Hanley D."/>
            <person name="Inman J."/>
        </authorList>
    </citation>
    <scope>NUCLEOTIDE SEQUENCE [LARGE SCALE GENOMIC DNA]</scope>
    <source>
        <strain evidence="3 4">G5</strain>
    </source>
</reference>
<gene>
    <name evidence="3" type="ORF">IMG5_183800</name>
</gene>
<dbReference type="GeneID" id="14904148"/>
<dbReference type="InterPro" id="IPR016130">
    <property type="entry name" value="Tyr_Pase_AS"/>
</dbReference>
<dbReference type="GO" id="GO:0004725">
    <property type="term" value="F:protein tyrosine phosphatase activity"/>
    <property type="evidence" value="ECO:0007669"/>
    <property type="project" value="UniProtKB-EC"/>
</dbReference>
<organism evidence="3 4">
    <name type="scientific">Ichthyophthirius multifiliis</name>
    <name type="common">White spot disease agent</name>
    <name type="synonym">Ich</name>
    <dbReference type="NCBI Taxonomy" id="5932"/>
    <lineage>
        <taxon>Eukaryota</taxon>
        <taxon>Sar</taxon>
        <taxon>Alveolata</taxon>
        <taxon>Ciliophora</taxon>
        <taxon>Intramacronucleata</taxon>
        <taxon>Oligohymenophorea</taxon>
        <taxon>Hymenostomatida</taxon>
        <taxon>Ophryoglenina</taxon>
        <taxon>Ichthyophthirius</taxon>
    </lineage>
</organism>
<dbReference type="Gene3D" id="3.90.190.10">
    <property type="entry name" value="Protein tyrosine phosphatase superfamily"/>
    <property type="match status" value="1"/>
</dbReference>
<dbReference type="SMART" id="SM00194">
    <property type="entry name" value="PTPc"/>
    <property type="match status" value="1"/>
</dbReference>
<dbReference type="PROSITE" id="PS00383">
    <property type="entry name" value="TYR_PHOSPHATASE_1"/>
    <property type="match status" value="1"/>
</dbReference>
<dbReference type="PRINTS" id="PR00700">
    <property type="entry name" value="PRTYPHPHTASE"/>
</dbReference>
<accession>G0R382</accession>
<dbReference type="InterPro" id="IPR003595">
    <property type="entry name" value="Tyr_Pase_cat"/>
</dbReference>
<keyword evidence="4" id="KW-1185">Reference proteome</keyword>
<dbReference type="SUPFAM" id="SSF52799">
    <property type="entry name" value="(Phosphotyrosine protein) phosphatases II"/>
    <property type="match status" value="1"/>
</dbReference>
<dbReference type="AlphaFoldDB" id="G0R382"/>
<dbReference type="RefSeq" id="XP_004027401.1">
    <property type="nucleotide sequence ID" value="XM_004027352.1"/>
</dbReference>
<dbReference type="EMBL" id="GL984295">
    <property type="protein sequence ID" value="EGR28056.1"/>
    <property type="molecule type" value="Genomic_DNA"/>
</dbReference>
<dbReference type="PANTHER" id="PTHR19134:SF449">
    <property type="entry name" value="TYROSINE-PROTEIN PHOSPHATASE 1"/>
    <property type="match status" value="1"/>
</dbReference>
<sequence length="269" mass="31588">MTLTQAHLDNMVDNSIDSEANRYCDIIPYKSTVVQVSGDSDKEKYINANYIYTTFPYRSSNYYIATQGPLNQTFDNFWKMIWEHESRVIIMLCKLKEVNRPKCDQYWPIGKQKYGQITVENLGEKNGKDKEITIRMFKLTKEGQNNELQVEQIHWEGWPDHGVPENTQALQELAVKAAQDFQNNLKPTLHCSAGVGRTGTLLSCTFSYIELKKIYENIKNDAQIHKEQKQEEFLKQQLNMFDIVRKLREQRTLMVQTKEQFKMVQGYFM</sequence>
<dbReference type="InterPro" id="IPR029021">
    <property type="entry name" value="Prot-tyrosine_phosphatase-like"/>
</dbReference>
<name>G0R382_ICHMU</name>
<evidence type="ECO:0000313" key="4">
    <source>
        <dbReference type="Proteomes" id="UP000008983"/>
    </source>
</evidence>
<dbReference type="PANTHER" id="PTHR19134">
    <property type="entry name" value="RECEPTOR-TYPE TYROSINE-PROTEIN PHOSPHATASE"/>
    <property type="match status" value="1"/>
</dbReference>
<dbReference type="InParanoid" id="G0R382"/>
<dbReference type="OMA" id="WSIDKAP"/>
<feature type="domain" description="Tyrosine specific protein phosphatases" evidence="2">
    <location>
        <begin position="189"/>
        <end position="262"/>
    </location>
</feature>
<dbReference type="SMART" id="SM00404">
    <property type="entry name" value="PTPc_motif"/>
    <property type="match status" value="1"/>
</dbReference>
<dbReference type="InterPro" id="IPR050348">
    <property type="entry name" value="Protein-Tyr_Phosphatase"/>
</dbReference>
<protein>
    <submittedName>
        <fullName evidence="3">Protein-tyrosine phosphatase protein, putative</fullName>
        <ecNumber evidence="3">3.1.3.48</ecNumber>
    </submittedName>
</protein>
<dbReference type="PROSITE" id="PS50056">
    <property type="entry name" value="TYR_PHOSPHATASE_2"/>
    <property type="match status" value="1"/>
</dbReference>
<dbReference type="Pfam" id="PF00102">
    <property type="entry name" value="Y_phosphatase"/>
    <property type="match status" value="1"/>
</dbReference>
<feature type="non-terminal residue" evidence="3">
    <location>
        <position position="269"/>
    </location>
</feature>
<dbReference type="EC" id="3.1.3.48" evidence="3"/>
<dbReference type="STRING" id="857967.G0R382"/>
<proteinExistence type="predicted"/>
<evidence type="ECO:0000313" key="3">
    <source>
        <dbReference type="EMBL" id="EGR28056.1"/>
    </source>
</evidence>
<evidence type="ECO:0000259" key="1">
    <source>
        <dbReference type="PROSITE" id="PS50055"/>
    </source>
</evidence>
<keyword evidence="3" id="KW-0378">Hydrolase</keyword>
<dbReference type="Proteomes" id="UP000008983">
    <property type="component" value="Unassembled WGS sequence"/>
</dbReference>
<feature type="domain" description="Tyrosine-protein phosphatase" evidence="1">
    <location>
        <begin position="21"/>
        <end position="269"/>
    </location>
</feature>
<evidence type="ECO:0000259" key="2">
    <source>
        <dbReference type="PROSITE" id="PS50056"/>
    </source>
</evidence>
<dbReference type="InterPro" id="IPR000387">
    <property type="entry name" value="Tyr_Pase_dom"/>
</dbReference>
<dbReference type="PROSITE" id="PS50055">
    <property type="entry name" value="TYR_PHOSPHATASE_PTP"/>
    <property type="match status" value="1"/>
</dbReference>
<dbReference type="InterPro" id="IPR000242">
    <property type="entry name" value="PTP_cat"/>
</dbReference>